<evidence type="ECO:0000256" key="5">
    <source>
        <dbReference type="ARBA" id="ARBA00023136"/>
    </source>
</evidence>
<evidence type="ECO:0000256" key="7">
    <source>
        <dbReference type="SAM" id="Phobius"/>
    </source>
</evidence>
<feature type="region of interest" description="Disordered" evidence="6">
    <location>
        <begin position="22"/>
        <end position="55"/>
    </location>
</feature>
<dbReference type="EMBL" id="JAVRRJ010000008">
    <property type="protein sequence ID" value="KAK5082369.1"/>
    <property type="molecule type" value="Genomic_DNA"/>
</dbReference>
<evidence type="ECO:0000256" key="4">
    <source>
        <dbReference type="ARBA" id="ARBA00023128"/>
    </source>
</evidence>
<keyword evidence="9" id="KW-1185">Reference proteome</keyword>
<protein>
    <submittedName>
        <fullName evidence="8">Nuclear control of ATPase protein 2</fullName>
    </submittedName>
</protein>
<dbReference type="GO" id="GO:0005741">
    <property type="term" value="C:mitochondrial outer membrane"/>
    <property type="evidence" value="ECO:0007669"/>
    <property type="project" value="TreeGrafter"/>
</dbReference>
<evidence type="ECO:0000256" key="3">
    <source>
        <dbReference type="ARBA" id="ARBA00022989"/>
    </source>
</evidence>
<name>A0AAN7SW69_9EURO</name>
<dbReference type="Proteomes" id="UP001309876">
    <property type="component" value="Unassembled WGS sequence"/>
</dbReference>
<organism evidence="8 9">
    <name type="scientific">Lithohypha guttulata</name>
    <dbReference type="NCBI Taxonomy" id="1690604"/>
    <lineage>
        <taxon>Eukaryota</taxon>
        <taxon>Fungi</taxon>
        <taxon>Dikarya</taxon>
        <taxon>Ascomycota</taxon>
        <taxon>Pezizomycotina</taxon>
        <taxon>Eurotiomycetes</taxon>
        <taxon>Chaetothyriomycetidae</taxon>
        <taxon>Chaetothyriales</taxon>
        <taxon>Trichomeriaceae</taxon>
        <taxon>Lithohypha</taxon>
    </lineage>
</organism>
<keyword evidence="5 7" id="KW-0472">Membrane</keyword>
<sequence>MSLVDDQVQRLDAILDRIQLARAAPPEAGAETEEREQQTQGEGGNENGAITAASSADSTHAAKLKTLIRALSTTASPRRLLRATRLREAIAQIPQSGDASASSINDEHELEWLAIGKAAIQVYGLILNVLLDQTIPLNDSIWYWDDVLGSYAYTGLYTLQVSPQKFWHSAKEVYADAKRRYRQNNLIRESAQEAGQTLSEGWREFYGLVQQSIEDRSLAHARTRILSPFALCRTEARHKQENVKKLREQSATAIGLLVEEGLTIQEDDPDSHKSWKNNVSKSIWLLEGITTHAQSVKSTWNEFEYDVIDMVDRGPTDQEPSQLVNRLLHILDVHIPEQERQSERMTKEFGKPSRWIRYWAPGLLLFLSSGTLLRIFVNRRAEIVTWVRELGATTIDFWYNWVIEPTKRLIGTIRHDENSELAVMSKDSLRSDRESLERMVIDFAVQNPENGTPYTESQVAELRSRVRQGDLTAVLKAYEKDIQSPARGAIFGNLVRALLIQVQKTKVDVEIAMNGIDSILKSQELLFGFVGLAPGMVVAILAFRWLSSTFGRRRGIQQMQQQGGSVRLLRNIDRTLSKATITQDGMLSYKDNGLLLCDVHVLRQTAIKLIPGKMHRDFIEDLNDLLQTRQGVERQLKVLQRIQWAYSKWLR</sequence>
<evidence type="ECO:0000256" key="2">
    <source>
        <dbReference type="ARBA" id="ARBA00022692"/>
    </source>
</evidence>
<accession>A0AAN7SW69</accession>
<feature type="transmembrane region" description="Helical" evidence="7">
    <location>
        <begin position="525"/>
        <end position="546"/>
    </location>
</feature>
<keyword evidence="3 7" id="KW-1133">Transmembrane helix</keyword>
<keyword evidence="4" id="KW-0496">Mitochondrion</keyword>
<dbReference type="PANTHER" id="PTHR28234:SF1">
    <property type="entry name" value="NUCLEAR CONTROL OF ATPASE PROTEIN 2"/>
    <property type="match status" value="1"/>
</dbReference>
<proteinExistence type="predicted"/>
<gene>
    <name evidence="8" type="primary">NCA2</name>
    <name evidence="8" type="ORF">LTR05_007515</name>
</gene>
<reference evidence="8 9" key="1">
    <citation type="submission" date="2023-08" db="EMBL/GenBank/DDBJ databases">
        <title>Black Yeasts Isolated from many extreme environments.</title>
        <authorList>
            <person name="Coleine C."/>
            <person name="Stajich J.E."/>
            <person name="Selbmann L."/>
        </authorList>
    </citation>
    <scope>NUCLEOTIDE SEQUENCE [LARGE SCALE GENOMIC DNA]</scope>
    <source>
        <strain evidence="8 9">CCFEE 5910</strain>
    </source>
</reference>
<dbReference type="PANTHER" id="PTHR28234">
    <property type="entry name" value="NUCLEAR CONTROL OF ATPASE PROTEIN 2"/>
    <property type="match status" value="1"/>
</dbReference>
<evidence type="ECO:0000313" key="8">
    <source>
        <dbReference type="EMBL" id="KAK5082369.1"/>
    </source>
</evidence>
<comment type="subcellular location">
    <subcellularLocation>
        <location evidence="1">Mitochondrion membrane</location>
        <topology evidence="1">Multi-pass membrane protein</topology>
    </subcellularLocation>
</comment>
<evidence type="ECO:0000256" key="1">
    <source>
        <dbReference type="ARBA" id="ARBA00004225"/>
    </source>
</evidence>
<keyword evidence="2 7" id="KW-0812">Transmembrane</keyword>
<comment type="caution">
    <text evidence="8">The sequence shown here is derived from an EMBL/GenBank/DDBJ whole genome shotgun (WGS) entry which is preliminary data.</text>
</comment>
<dbReference type="Pfam" id="PF08637">
    <property type="entry name" value="NCA2"/>
    <property type="match status" value="1"/>
</dbReference>
<dbReference type="InterPro" id="IPR013946">
    <property type="entry name" value="NCA2-like"/>
</dbReference>
<dbReference type="AlphaFoldDB" id="A0AAN7SW69"/>
<evidence type="ECO:0000256" key="6">
    <source>
        <dbReference type="SAM" id="MobiDB-lite"/>
    </source>
</evidence>
<evidence type="ECO:0000313" key="9">
    <source>
        <dbReference type="Proteomes" id="UP001309876"/>
    </source>
</evidence>